<dbReference type="InterPro" id="IPR036390">
    <property type="entry name" value="WH_DNA-bd_sf"/>
</dbReference>
<name>A0A1E4S517_CYBJN</name>
<dbReference type="InterPro" id="IPR016689">
    <property type="entry name" value="ESCRT-2_cplx_Snf8"/>
</dbReference>
<organism evidence="2 3">
    <name type="scientific">Cyberlindnera jadinii (strain ATCC 18201 / CBS 1600 / BCRC 20928 / JCM 3617 / NBRC 0987 / NRRL Y-1542)</name>
    <name type="common">Torula yeast</name>
    <name type="synonym">Candida utilis</name>
    <dbReference type="NCBI Taxonomy" id="983966"/>
    <lineage>
        <taxon>Eukaryota</taxon>
        <taxon>Fungi</taxon>
        <taxon>Dikarya</taxon>
        <taxon>Ascomycota</taxon>
        <taxon>Saccharomycotina</taxon>
        <taxon>Saccharomycetes</taxon>
        <taxon>Phaffomycetales</taxon>
        <taxon>Phaffomycetaceae</taxon>
        <taxon>Cyberlindnera</taxon>
    </lineage>
</organism>
<keyword evidence="2" id="KW-0238">DNA-binding</keyword>
<dbReference type="Pfam" id="PF04157">
    <property type="entry name" value="EAP30"/>
    <property type="match status" value="1"/>
</dbReference>
<dbReference type="Gene3D" id="1.10.10.10">
    <property type="entry name" value="Winged helix-like DNA-binding domain superfamily/Winged helix DNA-binding domain"/>
    <property type="match status" value="2"/>
</dbReference>
<dbReference type="EMBL" id="KV453927">
    <property type="protein sequence ID" value="ODV74609.1"/>
    <property type="molecule type" value="Genomic_DNA"/>
</dbReference>
<dbReference type="InterPro" id="IPR036388">
    <property type="entry name" value="WH-like_DNA-bd_sf"/>
</dbReference>
<dbReference type="RefSeq" id="XP_020071648.1">
    <property type="nucleotide sequence ID" value="XM_020216994.1"/>
</dbReference>
<reference evidence="2 3" key="1">
    <citation type="journal article" date="2016" name="Proc. Natl. Acad. Sci. U.S.A.">
        <title>Comparative genomics of biotechnologically important yeasts.</title>
        <authorList>
            <person name="Riley R."/>
            <person name="Haridas S."/>
            <person name="Wolfe K.H."/>
            <person name="Lopes M.R."/>
            <person name="Hittinger C.T."/>
            <person name="Goeker M."/>
            <person name="Salamov A.A."/>
            <person name="Wisecaver J.H."/>
            <person name="Long T.M."/>
            <person name="Calvey C.H."/>
            <person name="Aerts A.L."/>
            <person name="Barry K.W."/>
            <person name="Choi C."/>
            <person name="Clum A."/>
            <person name="Coughlan A.Y."/>
            <person name="Deshpande S."/>
            <person name="Douglass A.P."/>
            <person name="Hanson S.J."/>
            <person name="Klenk H.-P."/>
            <person name="LaButti K.M."/>
            <person name="Lapidus A."/>
            <person name="Lindquist E.A."/>
            <person name="Lipzen A.M."/>
            <person name="Meier-Kolthoff J.P."/>
            <person name="Ohm R.A."/>
            <person name="Otillar R.P."/>
            <person name="Pangilinan J.L."/>
            <person name="Peng Y."/>
            <person name="Rokas A."/>
            <person name="Rosa C.A."/>
            <person name="Scheuner C."/>
            <person name="Sibirny A.A."/>
            <person name="Slot J.C."/>
            <person name="Stielow J.B."/>
            <person name="Sun H."/>
            <person name="Kurtzman C.P."/>
            <person name="Blackwell M."/>
            <person name="Grigoriev I.V."/>
            <person name="Jeffries T.W."/>
        </authorList>
    </citation>
    <scope>NUCLEOTIDE SEQUENCE [LARGE SCALE GENOMIC DNA]</scope>
    <source>
        <strain evidence="3">ATCC 18201 / CBS 1600 / BCRC 20928 / JCM 3617 / NBRC 0987 / NRRL Y-1542</strain>
    </source>
</reference>
<dbReference type="OMA" id="QIVEVCM"/>
<dbReference type="GO" id="GO:0043328">
    <property type="term" value="P:protein transport to vacuole involved in ubiquitin-dependent protein catabolic process via the multivesicular body sorting pathway"/>
    <property type="evidence" value="ECO:0007669"/>
    <property type="project" value="TreeGrafter"/>
</dbReference>
<dbReference type="STRING" id="983966.A0A1E4S517"/>
<gene>
    <name evidence="2" type="ORF">CYBJADRAFT_180708</name>
</gene>
<dbReference type="InterPro" id="IPR040608">
    <property type="entry name" value="Snf8/Vps36"/>
</dbReference>
<evidence type="ECO:0000313" key="3">
    <source>
        <dbReference type="Proteomes" id="UP000094389"/>
    </source>
</evidence>
<dbReference type="PANTHER" id="PTHR12806:SF0">
    <property type="entry name" value="VACUOLAR-SORTING PROTEIN SNF8"/>
    <property type="match status" value="1"/>
</dbReference>
<dbReference type="AlphaFoldDB" id="A0A1E4S517"/>
<dbReference type="GO" id="GO:0003677">
    <property type="term" value="F:DNA binding"/>
    <property type="evidence" value="ECO:0007669"/>
    <property type="project" value="UniProtKB-KW"/>
</dbReference>
<dbReference type="PANTHER" id="PTHR12806">
    <property type="entry name" value="EAP30 SUBUNIT OF ELL COMPLEX"/>
    <property type="match status" value="1"/>
</dbReference>
<evidence type="ECO:0000313" key="2">
    <source>
        <dbReference type="EMBL" id="ODV74609.1"/>
    </source>
</evidence>
<dbReference type="Gene3D" id="6.10.140.180">
    <property type="match status" value="1"/>
</dbReference>
<keyword evidence="3" id="KW-1185">Reference proteome</keyword>
<sequence length="226" mass="26457">MMKRHGLSAFDNNSQQFTELGQSLIRRKSKELSTQLQLFKQILMNFLDEHNDELTEDLQLRNEFVKTCSLVGIDPLKIYGKHTKMNEFYYELCCRIIEYCNSTRDINGGMIKVSQLLAQLKESGVVKEDIHRCVSMMQMLNEELQIVTIGHHEYLKNVHIGLTKDQTMVFDIVNQIGSITSRMLCDNLQWDYIKCEQLLQSMVSDGYLWVDVYKGKVHYWDPSWSV</sequence>
<proteinExistence type="inferred from homology"/>
<accession>A0A1E4S517</accession>
<protein>
    <submittedName>
        <fullName evidence="2">Winged helix DNA-binding domain-containing protein</fullName>
    </submittedName>
</protein>
<dbReference type="GO" id="GO:0000814">
    <property type="term" value="C:ESCRT II complex"/>
    <property type="evidence" value="ECO:0007669"/>
    <property type="project" value="InterPro"/>
</dbReference>
<dbReference type="GeneID" id="30991390"/>
<dbReference type="OrthoDB" id="283883at2759"/>
<dbReference type="SUPFAM" id="SSF46785">
    <property type="entry name" value="Winged helix' DNA-binding domain"/>
    <property type="match status" value="2"/>
</dbReference>
<dbReference type="Proteomes" id="UP000094389">
    <property type="component" value="Unassembled WGS sequence"/>
</dbReference>
<evidence type="ECO:0000256" key="1">
    <source>
        <dbReference type="ARBA" id="ARBA00009834"/>
    </source>
</evidence>
<comment type="similarity">
    <text evidence="1">Belongs to the SNF8 family.</text>
</comment>